<gene>
    <name evidence="1" type="ORF">S12H4_15337</name>
</gene>
<organism evidence="1">
    <name type="scientific">marine sediment metagenome</name>
    <dbReference type="NCBI Taxonomy" id="412755"/>
    <lineage>
        <taxon>unclassified sequences</taxon>
        <taxon>metagenomes</taxon>
        <taxon>ecological metagenomes</taxon>
    </lineage>
</organism>
<sequence length="55" mass="6234">EIKSYRLNGPFELVTEYISSATAWAASQRYGVEKIDSKTIKIKAGKFLDLLRKKA</sequence>
<proteinExistence type="predicted"/>
<accession>X1S1L6</accession>
<dbReference type="EMBL" id="BARW01007354">
    <property type="protein sequence ID" value="GAI86932.1"/>
    <property type="molecule type" value="Genomic_DNA"/>
</dbReference>
<feature type="non-terminal residue" evidence="1">
    <location>
        <position position="1"/>
    </location>
</feature>
<name>X1S1L6_9ZZZZ</name>
<evidence type="ECO:0000313" key="1">
    <source>
        <dbReference type="EMBL" id="GAI86932.1"/>
    </source>
</evidence>
<dbReference type="AlphaFoldDB" id="X1S1L6"/>
<reference evidence="1" key="1">
    <citation type="journal article" date="2014" name="Front. Microbiol.">
        <title>High frequency of phylogenetically diverse reductive dehalogenase-homologous genes in deep subseafloor sedimentary metagenomes.</title>
        <authorList>
            <person name="Kawai M."/>
            <person name="Futagami T."/>
            <person name="Toyoda A."/>
            <person name="Takaki Y."/>
            <person name="Nishi S."/>
            <person name="Hori S."/>
            <person name="Arai W."/>
            <person name="Tsubouchi T."/>
            <person name="Morono Y."/>
            <person name="Uchiyama I."/>
            <person name="Ito T."/>
            <person name="Fujiyama A."/>
            <person name="Inagaki F."/>
            <person name="Takami H."/>
        </authorList>
    </citation>
    <scope>NUCLEOTIDE SEQUENCE</scope>
    <source>
        <strain evidence="1">Expedition CK06-06</strain>
    </source>
</reference>
<protein>
    <submittedName>
        <fullName evidence="1">Uncharacterized protein</fullName>
    </submittedName>
</protein>
<comment type="caution">
    <text evidence="1">The sequence shown here is derived from an EMBL/GenBank/DDBJ whole genome shotgun (WGS) entry which is preliminary data.</text>
</comment>